<dbReference type="AlphaFoldDB" id="A0A0D9ZQB3"/>
<sequence>MRGVLFVGERIKRLYISSLSADIRKGFGTSDVDRLPTIGTSSLGGDPIGEEKVSIRACQVVDIDH</sequence>
<dbReference type="Proteomes" id="UP000026961">
    <property type="component" value="Chromosome 4"/>
</dbReference>
<dbReference type="HOGENOM" id="CLU_2853393_0_0_1"/>
<proteinExistence type="predicted"/>
<keyword evidence="2" id="KW-1185">Reference proteome</keyword>
<dbReference type="Gramene" id="OGLUM04G24420.1">
    <property type="protein sequence ID" value="OGLUM04G24420.1"/>
    <property type="gene ID" value="OGLUM04G24420"/>
</dbReference>
<reference evidence="1" key="1">
    <citation type="submission" date="2015-04" db="UniProtKB">
        <authorList>
            <consortium name="EnsemblPlants"/>
        </authorList>
    </citation>
    <scope>IDENTIFICATION</scope>
</reference>
<accession>A0A0D9ZQB3</accession>
<protein>
    <submittedName>
        <fullName evidence="1">Uncharacterized protein</fullName>
    </submittedName>
</protein>
<name>A0A0D9ZQB3_9ORYZ</name>
<reference evidence="1" key="2">
    <citation type="submission" date="2018-05" db="EMBL/GenBank/DDBJ databases">
        <title>OgluRS3 (Oryza glumaepatula Reference Sequence Version 3).</title>
        <authorList>
            <person name="Zhang J."/>
            <person name="Kudrna D."/>
            <person name="Lee S."/>
            <person name="Talag J."/>
            <person name="Welchert J."/>
            <person name="Wing R.A."/>
        </authorList>
    </citation>
    <scope>NUCLEOTIDE SEQUENCE [LARGE SCALE GENOMIC DNA]</scope>
</reference>
<evidence type="ECO:0000313" key="2">
    <source>
        <dbReference type="Proteomes" id="UP000026961"/>
    </source>
</evidence>
<organism evidence="1">
    <name type="scientific">Oryza glumipatula</name>
    <dbReference type="NCBI Taxonomy" id="40148"/>
    <lineage>
        <taxon>Eukaryota</taxon>
        <taxon>Viridiplantae</taxon>
        <taxon>Streptophyta</taxon>
        <taxon>Embryophyta</taxon>
        <taxon>Tracheophyta</taxon>
        <taxon>Spermatophyta</taxon>
        <taxon>Magnoliopsida</taxon>
        <taxon>Liliopsida</taxon>
        <taxon>Poales</taxon>
        <taxon>Poaceae</taxon>
        <taxon>BOP clade</taxon>
        <taxon>Oryzoideae</taxon>
        <taxon>Oryzeae</taxon>
        <taxon>Oryzinae</taxon>
        <taxon>Oryza</taxon>
    </lineage>
</organism>
<evidence type="ECO:0000313" key="1">
    <source>
        <dbReference type="EnsemblPlants" id="OGLUM04G24420.1"/>
    </source>
</evidence>
<dbReference type="EnsemblPlants" id="OGLUM04G24420.1">
    <property type="protein sequence ID" value="OGLUM04G24420.1"/>
    <property type="gene ID" value="OGLUM04G24420"/>
</dbReference>